<reference evidence="4" key="1">
    <citation type="journal article" date="2011" name="Proc. Natl. Acad. Sci. U.S.A.">
        <title>Obligate biotrophy features unraveled by the genomic analysis of rust fungi.</title>
        <authorList>
            <person name="Duplessis S."/>
            <person name="Cuomo C.A."/>
            <person name="Lin Y.-C."/>
            <person name="Aerts A."/>
            <person name="Tisserant E."/>
            <person name="Veneault-Fourrey C."/>
            <person name="Joly D.L."/>
            <person name="Hacquard S."/>
            <person name="Amselem J."/>
            <person name="Cantarel B.L."/>
            <person name="Chiu R."/>
            <person name="Coutinho P.M."/>
            <person name="Feau N."/>
            <person name="Field M."/>
            <person name="Frey P."/>
            <person name="Gelhaye E."/>
            <person name="Goldberg J."/>
            <person name="Grabherr M.G."/>
            <person name="Kodira C.D."/>
            <person name="Kohler A."/>
            <person name="Kuees U."/>
            <person name="Lindquist E.A."/>
            <person name="Lucas S.M."/>
            <person name="Mago R."/>
            <person name="Mauceli E."/>
            <person name="Morin E."/>
            <person name="Murat C."/>
            <person name="Pangilinan J.L."/>
            <person name="Park R."/>
            <person name="Pearson M."/>
            <person name="Quesneville H."/>
            <person name="Rouhier N."/>
            <person name="Sakthikumar S."/>
            <person name="Salamov A.A."/>
            <person name="Schmutz J."/>
            <person name="Selles B."/>
            <person name="Shapiro H."/>
            <person name="Tanguay P."/>
            <person name="Tuskan G.A."/>
            <person name="Henrissat B."/>
            <person name="Van de Peer Y."/>
            <person name="Rouze P."/>
            <person name="Ellis J.G."/>
            <person name="Dodds P.N."/>
            <person name="Schein J.E."/>
            <person name="Zhong S."/>
            <person name="Hamelin R.C."/>
            <person name="Grigoriev I.V."/>
            <person name="Szabo L.J."/>
            <person name="Martin F."/>
        </authorList>
    </citation>
    <scope>NUCLEOTIDE SEQUENCE [LARGE SCALE GENOMIC DNA]</scope>
    <source>
        <strain evidence="4">98AG31 / pathotype 3-4-7</strain>
    </source>
</reference>
<dbReference type="PROSITE" id="PS51257">
    <property type="entry name" value="PROKAR_LIPOPROTEIN"/>
    <property type="match status" value="1"/>
</dbReference>
<dbReference type="VEuPathDB" id="FungiDB:MELLADRAFT_91284"/>
<dbReference type="Proteomes" id="UP000001072">
    <property type="component" value="Unassembled WGS sequence"/>
</dbReference>
<name>F4RYH5_MELLP</name>
<organism evidence="4">
    <name type="scientific">Melampsora larici-populina (strain 98AG31 / pathotype 3-4-7)</name>
    <name type="common">Poplar leaf rust fungus</name>
    <dbReference type="NCBI Taxonomy" id="747676"/>
    <lineage>
        <taxon>Eukaryota</taxon>
        <taxon>Fungi</taxon>
        <taxon>Dikarya</taxon>
        <taxon>Basidiomycota</taxon>
        <taxon>Pucciniomycotina</taxon>
        <taxon>Pucciniomycetes</taxon>
        <taxon>Pucciniales</taxon>
        <taxon>Melampsoraceae</taxon>
        <taxon>Melampsora</taxon>
    </lineage>
</organism>
<dbReference type="OrthoDB" id="10657338at2759"/>
<evidence type="ECO:0000256" key="1">
    <source>
        <dbReference type="SAM" id="MobiDB-lite"/>
    </source>
</evidence>
<feature type="chain" id="PRO_5003318110" evidence="2">
    <location>
        <begin position="19"/>
        <end position="294"/>
    </location>
</feature>
<feature type="region of interest" description="Disordered" evidence="1">
    <location>
        <begin position="123"/>
        <end position="169"/>
    </location>
</feature>
<dbReference type="InParanoid" id="F4RYH5"/>
<protein>
    <submittedName>
        <fullName evidence="3">Uncharacterized protein</fullName>
    </submittedName>
</protein>
<proteinExistence type="predicted"/>
<dbReference type="HOGENOM" id="CLU_946905_0_0_1"/>
<dbReference type="EMBL" id="GL883130">
    <property type="protein sequence ID" value="EGG02576.1"/>
    <property type="molecule type" value="Genomic_DNA"/>
</dbReference>
<feature type="signal peptide" evidence="2">
    <location>
        <begin position="1"/>
        <end position="18"/>
    </location>
</feature>
<keyword evidence="4" id="KW-1185">Reference proteome</keyword>
<gene>
    <name evidence="3" type="ORF">MELLADRAFT_91284</name>
</gene>
<accession>F4RYH5</accession>
<dbReference type="AlphaFoldDB" id="F4RYH5"/>
<dbReference type="RefSeq" id="XP_007414265.1">
    <property type="nucleotide sequence ID" value="XM_007414203.1"/>
</dbReference>
<dbReference type="GeneID" id="18935850"/>
<dbReference type="KEGG" id="mlr:MELLADRAFT_91284"/>
<sequence length="294" mass="33111">MWLRINQAAHWLPSLTVCQTSLTICSCRPAGRPPVAAPGQMGRYYPWGVLSPQIFILHKSPIHQTHLRDTTRYHHHVSNGTRTPSIVCQGGHSMRTLYPHVSSKAHLDLVKSFDDQRQADYAQRQQFAQPRPQSPSPQMNNVNHAFDSTGDIALSDPHSPPLSPLSHLRALDFDPADPFDLGWGESGTNADDSDGGLNFEKLCAAFEALANDCNDEEEDERLDEECLEEDIAKVQVEDAEEWYPFKKVKHVVVLLIMGSTRNLLSRTQYQRICSILRILNVNLPEWGTLRAIVK</sequence>
<evidence type="ECO:0000256" key="2">
    <source>
        <dbReference type="SAM" id="SignalP"/>
    </source>
</evidence>
<evidence type="ECO:0000313" key="3">
    <source>
        <dbReference type="EMBL" id="EGG02576.1"/>
    </source>
</evidence>
<keyword evidence="2" id="KW-0732">Signal</keyword>
<evidence type="ECO:0000313" key="4">
    <source>
        <dbReference type="Proteomes" id="UP000001072"/>
    </source>
</evidence>